<dbReference type="Gene3D" id="1.25.10.10">
    <property type="entry name" value="Leucine-rich Repeat Variant"/>
    <property type="match status" value="1"/>
</dbReference>
<dbReference type="EMBL" id="DVJO01000019">
    <property type="protein sequence ID" value="HIS82108.1"/>
    <property type="molecule type" value="Genomic_DNA"/>
</dbReference>
<name>A0A9D1FUD7_9BACT</name>
<organism evidence="1 2">
    <name type="scientific">Candidatus Scatenecus faecavium</name>
    <dbReference type="NCBI Taxonomy" id="2840915"/>
    <lineage>
        <taxon>Bacteria</taxon>
        <taxon>Candidatus Scatenecus</taxon>
    </lineage>
</organism>
<proteinExistence type="predicted"/>
<reference evidence="1" key="1">
    <citation type="submission" date="2020-10" db="EMBL/GenBank/DDBJ databases">
        <authorList>
            <person name="Gilroy R."/>
        </authorList>
    </citation>
    <scope>NUCLEOTIDE SEQUENCE</scope>
    <source>
        <strain evidence="1">CHK152-2994</strain>
    </source>
</reference>
<dbReference type="Pfam" id="PF13646">
    <property type="entry name" value="HEAT_2"/>
    <property type="match status" value="1"/>
</dbReference>
<reference evidence="1" key="2">
    <citation type="journal article" date="2021" name="PeerJ">
        <title>Extensive microbial diversity within the chicken gut microbiome revealed by metagenomics and culture.</title>
        <authorList>
            <person name="Gilroy R."/>
            <person name="Ravi A."/>
            <person name="Getino M."/>
            <person name="Pursley I."/>
            <person name="Horton D.L."/>
            <person name="Alikhan N.F."/>
            <person name="Baker D."/>
            <person name="Gharbi K."/>
            <person name="Hall N."/>
            <person name="Watson M."/>
            <person name="Adriaenssens E.M."/>
            <person name="Foster-Nyarko E."/>
            <person name="Jarju S."/>
            <person name="Secka A."/>
            <person name="Antonio M."/>
            <person name="Oren A."/>
            <person name="Chaudhuri R.R."/>
            <person name="La Ragione R."/>
            <person name="Hildebrand F."/>
            <person name="Pallen M.J."/>
        </authorList>
    </citation>
    <scope>NUCLEOTIDE SEQUENCE</scope>
    <source>
        <strain evidence="1">CHK152-2994</strain>
    </source>
</reference>
<gene>
    <name evidence="1" type="ORF">IAD41_00665</name>
</gene>
<sequence length="223" mass="24857">MQYVSIKKEVNQENGNEVFLVPALNLKNSKGATKQKIAHPLGDDYLEFETLEGAVRAIELSGFKYILPDGTKQIVSKEKPVETDKTYDELVYDALINQTKDINSSVVAAALTALGELHDIKLLEIFIEKMGEENEAVRTNAINAIVNFGAVSVQKLLTAMKDENWVRRNSAIIAIQRLIDSESVNPEKLFNPLMQITNDKNTIVKTSAILALGKAYKLYKKCK</sequence>
<dbReference type="InterPro" id="IPR011989">
    <property type="entry name" value="ARM-like"/>
</dbReference>
<comment type="caution">
    <text evidence="1">The sequence shown here is derived from an EMBL/GenBank/DDBJ whole genome shotgun (WGS) entry which is preliminary data.</text>
</comment>
<dbReference type="SUPFAM" id="SSF48371">
    <property type="entry name" value="ARM repeat"/>
    <property type="match status" value="1"/>
</dbReference>
<accession>A0A9D1FUD7</accession>
<evidence type="ECO:0000313" key="2">
    <source>
        <dbReference type="Proteomes" id="UP000824139"/>
    </source>
</evidence>
<dbReference type="Proteomes" id="UP000824139">
    <property type="component" value="Unassembled WGS sequence"/>
</dbReference>
<evidence type="ECO:0000313" key="1">
    <source>
        <dbReference type="EMBL" id="HIS82108.1"/>
    </source>
</evidence>
<dbReference type="AlphaFoldDB" id="A0A9D1FUD7"/>
<dbReference type="InterPro" id="IPR016024">
    <property type="entry name" value="ARM-type_fold"/>
</dbReference>
<protein>
    <submittedName>
        <fullName evidence="1">HEAT repeat domain-containing protein</fullName>
    </submittedName>
</protein>